<evidence type="ECO:0000256" key="1">
    <source>
        <dbReference type="SAM" id="MobiDB-lite"/>
    </source>
</evidence>
<dbReference type="Proteomes" id="UP000552097">
    <property type="component" value="Unassembled WGS sequence"/>
</dbReference>
<name>A0A7W9HF74_9PSEU</name>
<keyword evidence="2" id="KW-1133">Transmembrane helix</keyword>
<sequence length="270" mass="29828">MKKRDGGLLSEIERGALDDRVSITTLLRKCIALGGRAGSEKLRDWAQTELDGYKNGQGIPQYRRVPAIIAIDGLLPFGGQVKGEQISRYDLPDFVQEHIGDEVPFGNGIAHLEELANSAEDHFKLALPDSATLIKFMHDEMNDPSRRITRLYWVASRSSIKGVVEHVRTALVKLVAEMIAVMPNEETLPSKEAADQAVNVVFNGGRRNNISFVNSQASGGGTSSVQAPEEAPKPEGWWQRLRRRGLFVVLSTIAAAAIALFTWIEWKPWA</sequence>
<evidence type="ECO:0000259" key="3">
    <source>
        <dbReference type="Pfam" id="PF18864"/>
    </source>
</evidence>
<proteinExistence type="predicted"/>
<reference evidence="4 5" key="1">
    <citation type="submission" date="2020-08" db="EMBL/GenBank/DDBJ databases">
        <title>Sequencing the genomes of 1000 actinobacteria strains.</title>
        <authorList>
            <person name="Klenk H.-P."/>
        </authorList>
    </citation>
    <scope>NUCLEOTIDE SEQUENCE [LARGE SCALE GENOMIC DNA]</scope>
    <source>
        <strain evidence="4 5">DSM 45486</strain>
    </source>
</reference>
<keyword evidence="2" id="KW-0472">Membrane</keyword>
<dbReference type="Pfam" id="PF18864">
    <property type="entry name" value="AbiTii"/>
    <property type="match status" value="1"/>
</dbReference>
<feature type="domain" description="AbiTii" evidence="3">
    <location>
        <begin position="8"/>
        <end position="193"/>
    </location>
</feature>
<evidence type="ECO:0000256" key="2">
    <source>
        <dbReference type="SAM" id="Phobius"/>
    </source>
</evidence>
<dbReference type="RefSeq" id="WP_184916529.1">
    <property type="nucleotide sequence ID" value="NZ_JACHMO010000001.1"/>
</dbReference>
<feature type="transmembrane region" description="Helical" evidence="2">
    <location>
        <begin position="245"/>
        <end position="264"/>
    </location>
</feature>
<comment type="caution">
    <text evidence="4">The sequence shown here is derived from an EMBL/GenBank/DDBJ whole genome shotgun (WGS) entry which is preliminary data.</text>
</comment>
<organism evidence="4 5">
    <name type="scientific">Saccharothrix ecbatanensis</name>
    <dbReference type="NCBI Taxonomy" id="1105145"/>
    <lineage>
        <taxon>Bacteria</taxon>
        <taxon>Bacillati</taxon>
        <taxon>Actinomycetota</taxon>
        <taxon>Actinomycetes</taxon>
        <taxon>Pseudonocardiales</taxon>
        <taxon>Pseudonocardiaceae</taxon>
        <taxon>Saccharothrix</taxon>
    </lineage>
</organism>
<gene>
    <name evidence="4" type="ORF">F4560_000893</name>
</gene>
<dbReference type="EMBL" id="JACHMO010000001">
    <property type="protein sequence ID" value="MBB5801125.1"/>
    <property type="molecule type" value="Genomic_DNA"/>
</dbReference>
<dbReference type="InterPro" id="IPR041304">
    <property type="entry name" value="AbiTii"/>
</dbReference>
<dbReference type="AlphaFoldDB" id="A0A7W9HF74"/>
<evidence type="ECO:0000313" key="5">
    <source>
        <dbReference type="Proteomes" id="UP000552097"/>
    </source>
</evidence>
<keyword evidence="2" id="KW-0812">Transmembrane</keyword>
<accession>A0A7W9HF74</accession>
<keyword evidence="5" id="KW-1185">Reference proteome</keyword>
<feature type="region of interest" description="Disordered" evidence="1">
    <location>
        <begin position="215"/>
        <end position="234"/>
    </location>
</feature>
<evidence type="ECO:0000313" key="4">
    <source>
        <dbReference type="EMBL" id="MBB5801125.1"/>
    </source>
</evidence>
<protein>
    <recommendedName>
        <fullName evidence="3">AbiTii domain-containing protein</fullName>
    </recommendedName>
</protein>